<dbReference type="Pfam" id="PF17871">
    <property type="entry name" value="AAA_lid_9"/>
    <property type="match status" value="1"/>
</dbReference>
<feature type="domain" description="Clp ATPase C-terminal" evidence="7">
    <location>
        <begin position="516"/>
        <end position="611"/>
    </location>
</feature>
<gene>
    <name evidence="8" type="ORF">SN811_04920</name>
</gene>
<dbReference type="PANTHER" id="PTHR11638">
    <property type="entry name" value="ATP-DEPENDENT CLP PROTEASE"/>
    <property type="match status" value="1"/>
</dbReference>
<keyword evidence="1" id="KW-0677">Repeat</keyword>
<dbReference type="PANTHER" id="PTHR11638:SF18">
    <property type="entry name" value="HEAT SHOCK PROTEIN 104"/>
    <property type="match status" value="1"/>
</dbReference>
<dbReference type="GO" id="GO:0006508">
    <property type="term" value="P:proteolysis"/>
    <property type="evidence" value="ECO:0007669"/>
    <property type="project" value="UniProtKB-KW"/>
</dbReference>
<dbReference type="Proteomes" id="UP000494160">
    <property type="component" value="Unassembled WGS sequence"/>
</dbReference>
<evidence type="ECO:0000256" key="3">
    <source>
        <dbReference type="ARBA" id="ARBA00022840"/>
    </source>
</evidence>
<dbReference type="Pfam" id="PF07724">
    <property type="entry name" value="AAA_2"/>
    <property type="match status" value="1"/>
</dbReference>
<feature type="domain" description="AAA+ ATPase" evidence="6">
    <location>
        <begin position="344"/>
        <end position="487"/>
    </location>
</feature>
<dbReference type="GO" id="GO:0008233">
    <property type="term" value="F:peptidase activity"/>
    <property type="evidence" value="ECO:0007669"/>
    <property type="project" value="UniProtKB-KW"/>
</dbReference>
<dbReference type="InterPro" id="IPR050130">
    <property type="entry name" value="ClpA_ClpB"/>
</dbReference>
<dbReference type="InterPro" id="IPR003593">
    <property type="entry name" value="AAA+_ATPase"/>
</dbReference>
<protein>
    <submittedName>
        <fullName evidence="8">ATP-dependent Clp protease ATP-binding protein</fullName>
    </submittedName>
</protein>
<dbReference type="Pfam" id="PF00004">
    <property type="entry name" value="AAA"/>
    <property type="match status" value="1"/>
</dbReference>
<sequence>MLAEFIPAEDLLLDEQTELTTEEPTTPLLDKYTTNLSAKVAANPASYEAFGRDSEIEAVTIALLRKNKNSPLLVGEAGTGKTAIVEGLALRIFQGQVPPKLQALTVRTLELSTLMNENEDGIFITKFRGLIDELVATKGENLLFIDEIHTLVGTGSADGNALDAGNVLKPALARGEIQMIGATTIDEYHESIETDKALERRFQQIEVKEPTANQAQVILRGVAPNYAHYHQVTISKQALTEAVNLSIRYLPDRYLPDKALDLLDEACTIVSAQNKAVVTEESIAEVLKRRTGIPVTTILKDEASRLTNIESKLSRRVKGQAPAIQAVANAVTISKAGLQDEDKPLATFLFLGTTGVGKTELAKALAEVVFDSEHAMIRLDMSEYSQPGSSLKLIGTRKEKGVLTEAVKHNPYSIVLFDELEKGDREVHDLLLQILDDGRLTDGTGRLINFKNTIIIMTTNIGAEKIRMNAELKGEVDQLTEREYQQFIEAMEIELQSEFRPEFINRIEYKIVFKMLSEPVIREIAIKDLEILNNRMKKQGAYLVYDEDLLDYLTFNGTDVNNGARPLMRLINRKVLAPIATELLKLPKLNSNQQLYRVKVVVDGKKPNGVDELLDHRKISIQIQSVPNNSVPKCPK</sequence>
<dbReference type="GO" id="GO:0034605">
    <property type="term" value="P:cellular response to heat"/>
    <property type="evidence" value="ECO:0007669"/>
    <property type="project" value="TreeGrafter"/>
</dbReference>
<keyword evidence="4" id="KW-0143">Chaperone</keyword>
<dbReference type="EMBL" id="BLAP01000026">
    <property type="protein sequence ID" value="GET11992.1"/>
    <property type="molecule type" value="Genomic_DNA"/>
</dbReference>
<reference evidence="8" key="1">
    <citation type="submission" date="2019-10" db="EMBL/GenBank/DDBJ databases">
        <title>Lactobacillus agilis SN811 Whole Genome Sequencing Project.</title>
        <authorList>
            <person name="Suzuki S."/>
            <person name="Endo A."/>
            <person name="Maeno S."/>
            <person name="Shiwa Y."/>
            <person name="Matsutani M."/>
            <person name="Kajikawa A."/>
        </authorList>
    </citation>
    <scope>NUCLEOTIDE SEQUENCE</scope>
    <source>
        <strain evidence="8">SN811</strain>
    </source>
</reference>
<dbReference type="PRINTS" id="PR00300">
    <property type="entry name" value="CLPPROTEASEA"/>
</dbReference>
<dbReference type="CDD" id="cd00009">
    <property type="entry name" value="AAA"/>
    <property type="match status" value="1"/>
</dbReference>
<evidence type="ECO:0000256" key="1">
    <source>
        <dbReference type="ARBA" id="ARBA00022737"/>
    </source>
</evidence>
<dbReference type="SMART" id="SM00382">
    <property type="entry name" value="AAA"/>
    <property type="match status" value="2"/>
</dbReference>
<keyword evidence="3 8" id="KW-0067">ATP-binding</keyword>
<organism evidence="8">
    <name type="scientific">Ligilactobacillus agilis</name>
    <dbReference type="NCBI Taxonomy" id="1601"/>
    <lineage>
        <taxon>Bacteria</taxon>
        <taxon>Bacillati</taxon>
        <taxon>Bacillota</taxon>
        <taxon>Bacilli</taxon>
        <taxon>Lactobacillales</taxon>
        <taxon>Lactobacillaceae</taxon>
        <taxon>Ligilactobacillus</taxon>
    </lineage>
</organism>
<dbReference type="InterPro" id="IPR018368">
    <property type="entry name" value="ClpA/B_CS1"/>
</dbReference>
<dbReference type="Gene3D" id="1.10.8.60">
    <property type="match status" value="2"/>
</dbReference>
<feature type="domain" description="AAA+ ATPase" evidence="6">
    <location>
        <begin position="67"/>
        <end position="211"/>
    </location>
</feature>
<dbReference type="PROSITE" id="PS00870">
    <property type="entry name" value="CLPAB_1"/>
    <property type="match status" value="1"/>
</dbReference>
<dbReference type="SUPFAM" id="SSF52540">
    <property type="entry name" value="P-loop containing nucleoside triphosphate hydrolases"/>
    <property type="match status" value="2"/>
</dbReference>
<accession>A0A6F9Y3C8</accession>
<evidence type="ECO:0000256" key="4">
    <source>
        <dbReference type="ARBA" id="ARBA00023186"/>
    </source>
</evidence>
<evidence type="ECO:0000313" key="8">
    <source>
        <dbReference type="EMBL" id="GET11992.1"/>
    </source>
</evidence>
<dbReference type="InterPro" id="IPR001270">
    <property type="entry name" value="ClpA/B"/>
</dbReference>
<keyword evidence="8" id="KW-0645">Protease</keyword>
<dbReference type="InterPro" id="IPR003959">
    <property type="entry name" value="ATPase_AAA_core"/>
</dbReference>
<evidence type="ECO:0000256" key="2">
    <source>
        <dbReference type="ARBA" id="ARBA00022741"/>
    </source>
</evidence>
<comment type="function">
    <text evidence="5">Part of a stress-induced multi-chaperone system, it is involved in the recovery of the cell from heat-induced damage, in cooperation with DnaK, DnaJ and GrpE. Acts before DnaK, in the processing of protein aggregates. Protein binding stimulates the ATPase activity; ATP hydrolysis unfolds the denatured protein aggregates, which probably helps expose new hydrophobic binding sites on the surface of ClpB-bound aggregates, contributing to the solubilization and refolding of denatured protein aggregates by DnaK.</text>
</comment>
<evidence type="ECO:0000259" key="7">
    <source>
        <dbReference type="SMART" id="SM01086"/>
    </source>
</evidence>
<proteinExistence type="predicted"/>
<dbReference type="SMART" id="SM01086">
    <property type="entry name" value="ClpB_D2-small"/>
    <property type="match status" value="1"/>
</dbReference>
<dbReference type="InterPro" id="IPR019489">
    <property type="entry name" value="Clp_ATPase_C"/>
</dbReference>
<keyword evidence="2" id="KW-0547">Nucleotide-binding</keyword>
<name>A0A6F9Y3C8_9LACO</name>
<dbReference type="AlphaFoldDB" id="A0A6F9Y3C8"/>
<comment type="caution">
    <text evidence="8">The sequence shown here is derived from an EMBL/GenBank/DDBJ whole genome shotgun (WGS) entry which is preliminary data.</text>
</comment>
<dbReference type="InterPro" id="IPR041546">
    <property type="entry name" value="ClpA/ClpB_AAA_lid"/>
</dbReference>
<evidence type="ECO:0000256" key="5">
    <source>
        <dbReference type="ARBA" id="ARBA00025613"/>
    </source>
</evidence>
<dbReference type="InterPro" id="IPR027417">
    <property type="entry name" value="P-loop_NTPase"/>
</dbReference>
<dbReference type="Gene3D" id="3.40.50.300">
    <property type="entry name" value="P-loop containing nucleotide triphosphate hydrolases"/>
    <property type="match status" value="2"/>
</dbReference>
<dbReference type="CDD" id="cd19499">
    <property type="entry name" value="RecA-like_ClpB_Hsp104-like"/>
    <property type="match status" value="1"/>
</dbReference>
<dbReference type="GO" id="GO:0005524">
    <property type="term" value="F:ATP binding"/>
    <property type="evidence" value="ECO:0007669"/>
    <property type="project" value="UniProtKB-KW"/>
</dbReference>
<dbReference type="GO" id="GO:0016887">
    <property type="term" value="F:ATP hydrolysis activity"/>
    <property type="evidence" value="ECO:0007669"/>
    <property type="project" value="InterPro"/>
</dbReference>
<dbReference type="GO" id="GO:0005737">
    <property type="term" value="C:cytoplasm"/>
    <property type="evidence" value="ECO:0007669"/>
    <property type="project" value="TreeGrafter"/>
</dbReference>
<dbReference type="Pfam" id="PF10431">
    <property type="entry name" value="ClpB_D2-small"/>
    <property type="match status" value="1"/>
</dbReference>
<keyword evidence="8" id="KW-0378">Hydrolase</keyword>
<evidence type="ECO:0000259" key="6">
    <source>
        <dbReference type="SMART" id="SM00382"/>
    </source>
</evidence>